<evidence type="ECO:0000256" key="1">
    <source>
        <dbReference type="SAM" id="MobiDB-lite"/>
    </source>
</evidence>
<evidence type="ECO:0000313" key="4">
    <source>
        <dbReference type="Proteomes" id="UP000282323"/>
    </source>
</evidence>
<sequence length="247" mass="26951">MNRRQYLAAGVAATVTAVAGCLGGNDSSDGYGPEPEEVPEERSIDTDEYETKSFGAIDVPLAPLEDVHYWYQRQEARMVDTRGRDQYDAIRITGAVLSSAPDGVSNDPVATWPEEDRIVTYCVCPHTLAGQRAATLIASGYENVYALDEGLQAWFESGYRIEGSEATQSLTAYTVRGRSDPAYAGEFVTVRTLESDQSEMSAVESDGSYELTLYFTDVEDDSLLEVDTPGYTREVTLSEATSDVITA</sequence>
<name>A0A3N6MHI5_NATCH</name>
<dbReference type="CDD" id="cd00158">
    <property type="entry name" value="RHOD"/>
    <property type="match status" value="1"/>
</dbReference>
<evidence type="ECO:0000259" key="2">
    <source>
        <dbReference type="PROSITE" id="PS50206"/>
    </source>
</evidence>
<dbReference type="Proteomes" id="UP000282323">
    <property type="component" value="Unassembled WGS sequence"/>
</dbReference>
<dbReference type="EMBL" id="REGA01000006">
    <property type="protein sequence ID" value="RQG95071.1"/>
    <property type="molecule type" value="Genomic_DNA"/>
</dbReference>
<keyword evidence="4" id="KW-1185">Reference proteome</keyword>
<comment type="caution">
    <text evidence="3">The sequence shown here is derived from an EMBL/GenBank/DDBJ whole genome shotgun (WGS) entry which is preliminary data.</text>
</comment>
<proteinExistence type="predicted"/>
<feature type="region of interest" description="Disordered" evidence="1">
    <location>
        <begin position="24"/>
        <end position="48"/>
    </location>
</feature>
<dbReference type="AlphaFoldDB" id="A0A3N6MHI5"/>
<dbReference type="SUPFAM" id="SSF52821">
    <property type="entry name" value="Rhodanese/Cell cycle control phosphatase"/>
    <property type="match status" value="1"/>
</dbReference>
<dbReference type="InterPro" id="IPR036873">
    <property type="entry name" value="Rhodanese-like_dom_sf"/>
</dbReference>
<dbReference type="Pfam" id="PF00581">
    <property type="entry name" value="Rhodanese"/>
    <property type="match status" value="1"/>
</dbReference>
<dbReference type="RefSeq" id="WP_124195284.1">
    <property type="nucleotide sequence ID" value="NZ_REGA01000006.1"/>
</dbReference>
<dbReference type="InterPro" id="IPR001763">
    <property type="entry name" value="Rhodanese-like_dom"/>
</dbReference>
<reference evidence="3 4" key="1">
    <citation type="submission" date="2018-10" db="EMBL/GenBank/DDBJ databases">
        <title>Natrarchaeobius chitinivorans gen. nov., sp. nov., and Natrarchaeobius haloalkaliphilus sp. nov., alkaliphilic, chitin-utilizing haloarchaea from hypersaline alkaline lakes.</title>
        <authorList>
            <person name="Sorokin D.Y."/>
            <person name="Elcheninov A.G."/>
            <person name="Kostrikina N.A."/>
            <person name="Bale N.J."/>
            <person name="Sinninghe Damste J.S."/>
            <person name="Khijniak T.V."/>
            <person name="Kublanov I.V."/>
            <person name="Toshchakov S.V."/>
        </authorList>
    </citation>
    <scope>NUCLEOTIDE SEQUENCE [LARGE SCALE GENOMIC DNA]</scope>
    <source>
        <strain evidence="3 4">AArcht4T</strain>
    </source>
</reference>
<evidence type="ECO:0000313" key="3">
    <source>
        <dbReference type="EMBL" id="RQG95071.1"/>
    </source>
</evidence>
<dbReference type="PROSITE" id="PS50206">
    <property type="entry name" value="RHODANESE_3"/>
    <property type="match status" value="1"/>
</dbReference>
<accession>A0A3N6MHI5</accession>
<feature type="domain" description="Rhodanese" evidence="2">
    <location>
        <begin position="72"/>
        <end position="163"/>
    </location>
</feature>
<gene>
    <name evidence="3" type="ORF">EA473_08925</name>
</gene>
<dbReference type="Gene3D" id="3.40.250.10">
    <property type="entry name" value="Rhodanese-like domain"/>
    <property type="match status" value="1"/>
</dbReference>
<dbReference type="OrthoDB" id="252224at2157"/>
<protein>
    <submittedName>
        <fullName evidence="3">Rhodanese-like domain-containing protein</fullName>
    </submittedName>
</protein>
<organism evidence="3 4">
    <name type="scientific">Natrarchaeobius chitinivorans</name>
    <dbReference type="NCBI Taxonomy" id="1679083"/>
    <lineage>
        <taxon>Archaea</taxon>
        <taxon>Methanobacteriati</taxon>
        <taxon>Methanobacteriota</taxon>
        <taxon>Stenosarchaea group</taxon>
        <taxon>Halobacteria</taxon>
        <taxon>Halobacteriales</taxon>
        <taxon>Natrialbaceae</taxon>
        <taxon>Natrarchaeobius</taxon>
    </lineage>
</organism>
<dbReference type="PROSITE" id="PS51257">
    <property type="entry name" value="PROKAR_LIPOPROTEIN"/>
    <property type="match status" value="1"/>
</dbReference>